<reference evidence="4 5" key="1">
    <citation type="submission" date="2023-11" db="EMBL/GenBank/DDBJ databases">
        <title>Peredibacter starrii A3.12.</title>
        <authorList>
            <person name="Mitchell R.J."/>
        </authorList>
    </citation>
    <scope>NUCLEOTIDE SEQUENCE [LARGE SCALE GENOMIC DNA]</scope>
    <source>
        <strain evidence="4 5">A3.12</strain>
    </source>
</reference>
<feature type="domain" description="DUF2231" evidence="3">
    <location>
        <begin position="3"/>
        <end position="145"/>
    </location>
</feature>
<organism evidence="4 5">
    <name type="scientific">Peredibacter starrii</name>
    <dbReference type="NCBI Taxonomy" id="28202"/>
    <lineage>
        <taxon>Bacteria</taxon>
        <taxon>Pseudomonadati</taxon>
        <taxon>Bdellovibrionota</taxon>
        <taxon>Bacteriovoracia</taxon>
        <taxon>Bacteriovoracales</taxon>
        <taxon>Bacteriovoracaceae</taxon>
        <taxon>Peredibacter</taxon>
    </lineage>
</organism>
<feature type="transmembrane region" description="Helical" evidence="2">
    <location>
        <begin position="40"/>
        <end position="59"/>
    </location>
</feature>
<evidence type="ECO:0000256" key="1">
    <source>
        <dbReference type="SAM" id="MobiDB-lite"/>
    </source>
</evidence>
<protein>
    <submittedName>
        <fullName evidence="4">DUF2231 domain-containing protein</fullName>
    </submittedName>
</protein>
<keyword evidence="2" id="KW-0812">Transmembrane</keyword>
<name>A0AAX4HSD1_9BACT</name>
<dbReference type="KEGG" id="psti:SOO65_04525"/>
<feature type="compositionally biased region" description="Acidic residues" evidence="1">
    <location>
        <begin position="184"/>
        <end position="202"/>
    </location>
</feature>
<feature type="region of interest" description="Disordered" evidence="1">
    <location>
        <begin position="155"/>
        <end position="202"/>
    </location>
</feature>
<gene>
    <name evidence="4" type="ORF">SOO65_04525</name>
</gene>
<keyword evidence="2" id="KW-1133">Transmembrane helix</keyword>
<dbReference type="EMBL" id="CP139487">
    <property type="protein sequence ID" value="WPU66003.1"/>
    <property type="molecule type" value="Genomic_DNA"/>
</dbReference>
<evidence type="ECO:0000313" key="4">
    <source>
        <dbReference type="EMBL" id="WPU66003.1"/>
    </source>
</evidence>
<keyword evidence="5" id="KW-1185">Reference proteome</keyword>
<dbReference type="RefSeq" id="WP_321397626.1">
    <property type="nucleotide sequence ID" value="NZ_CP139487.1"/>
</dbReference>
<accession>A0AAX4HSD1</accession>
<dbReference type="InterPro" id="IPR019251">
    <property type="entry name" value="DUF2231_TM"/>
</dbReference>
<evidence type="ECO:0000313" key="5">
    <source>
        <dbReference type="Proteomes" id="UP001324634"/>
    </source>
</evidence>
<evidence type="ECO:0000256" key="2">
    <source>
        <dbReference type="SAM" id="Phobius"/>
    </source>
</evidence>
<feature type="transmembrane region" description="Helical" evidence="2">
    <location>
        <begin position="87"/>
        <end position="104"/>
    </location>
</feature>
<sequence length="202" mass="22012">MHVPFHPMIVHFPMALTFILPILVLVFAYMIHINKMTPRGWLIIVGLQLAVTITGYVSLESGETEEHTVSKVVAKDYIHEHEEAAEIFVGSTVIALVVSIGAFFLRKELQLPIKVAVAVIGLVSCYLAYRTGTLGGELVYKHGAASAYAVGESQPEGILPTPGLNTSESPMPIDENESLKADENDYGNGDESESDDEVKQED</sequence>
<dbReference type="Pfam" id="PF09990">
    <property type="entry name" value="DUF2231"/>
    <property type="match status" value="1"/>
</dbReference>
<evidence type="ECO:0000259" key="3">
    <source>
        <dbReference type="Pfam" id="PF09990"/>
    </source>
</evidence>
<feature type="transmembrane region" description="Helical" evidence="2">
    <location>
        <begin position="12"/>
        <end position="33"/>
    </location>
</feature>
<feature type="transmembrane region" description="Helical" evidence="2">
    <location>
        <begin position="111"/>
        <end position="129"/>
    </location>
</feature>
<dbReference type="Proteomes" id="UP001324634">
    <property type="component" value="Chromosome"/>
</dbReference>
<keyword evidence="2" id="KW-0472">Membrane</keyword>
<dbReference type="AlphaFoldDB" id="A0AAX4HSD1"/>
<proteinExistence type="predicted"/>